<feature type="transmembrane region" description="Helical" evidence="7">
    <location>
        <begin position="119"/>
        <end position="140"/>
    </location>
</feature>
<feature type="transmembrane region" description="Helical" evidence="7">
    <location>
        <begin position="37"/>
        <end position="58"/>
    </location>
</feature>
<evidence type="ECO:0000256" key="6">
    <source>
        <dbReference type="SAM" id="MobiDB-lite"/>
    </source>
</evidence>
<dbReference type="EMBL" id="JAWDJX010000006">
    <property type="protein sequence ID" value="KAK3056458.1"/>
    <property type="molecule type" value="Genomic_DNA"/>
</dbReference>
<reference evidence="9" key="1">
    <citation type="submission" date="2023-04" db="EMBL/GenBank/DDBJ databases">
        <title>Black Yeasts Isolated from many extreme environments.</title>
        <authorList>
            <person name="Coleine C."/>
            <person name="Stajich J.E."/>
            <person name="Selbmann L."/>
        </authorList>
    </citation>
    <scope>NUCLEOTIDE SEQUENCE</scope>
    <source>
        <strain evidence="9">CCFEE 5312</strain>
    </source>
</reference>
<feature type="transmembrane region" description="Helical" evidence="7">
    <location>
        <begin position="207"/>
        <end position="228"/>
    </location>
</feature>
<feature type="transmembrane region" description="Helical" evidence="7">
    <location>
        <begin position="274"/>
        <end position="295"/>
    </location>
</feature>
<name>A0AAJ0GFD0_9PEZI</name>
<dbReference type="PANTHER" id="PTHR33048:SF47">
    <property type="entry name" value="INTEGRAL MEMBRANE PROTEIN-RELATED"/>
    <property type="match status" value="1"/>
</dbReference>
<evidence type="ECO:0000256" key="3">
    <source>
        <dbReference type="ARBA" id="ARBA00022989"/>
    </source>
</evidence>
<comment type="caution">
    <text evidence="9">The sequence shown here is derived from an EMBL/GenBank/DDBJ whole genome shotgun (WGS) entry which is preliminary data.</text>
</comment>
<organism evidence="9 10">
    <name type="scientific">Extremus antarcticus</name>
    <dbReference type="NCBI Taxonomy" id="702011"/>
    <lineage>
        <taxon>Eukaryota</taxon>
        <taxon>Fungi</taxon>
        <taxon>Dikarya</taxon>
        <taxon>Ascomycota</taxon>
        <taxon>Pezizomycotina</taxon>
        <taxon>Dothideomycetes</taxon>
        <taxon>Dothideomycetidae</taxon>
        <taxon>Mycosphaerellales</taxon>
        <taxon>Extremaceae</taxon>
        <taxon>Extremus</taxon>
    </lineage>
</organism>
<feature type="transmembrane region" description="Helical" evidence="7">
    <location>
        <begin position="70"/>
        <end position="93"/>
    </location>
</feature>
<sequence length="420" mass="45961">MASPINSEAIEAALAKPDLIPSGITAEFLKQSRDEPVVIAILFVGSFVTLIMALRCLARVVIVRKFGLDDWLALVTLFCYWAFIALCIVLIHLGSGRHFVYIEYILSNSTINKTEVLDFAAHIIYTTALVICRLSGLAFYARIADRQQKLTYAIRAAAVFIIAAYLPQVFLIIFHCLPVTGLWQYSFQPGVDKYTCLQWGTVYVTNSAISVVCDLILFSLPIAIITSLRVSLERKLKLSAILMPGLLVIAISCARMYLVILGQWDADESWSYDYLLIVEVSEIGSTLLALSIPALKPLFGSLFASFDRTFISRTVTDGPSGGDALGLSGGSRSGGGIELRSVFSRARSRIMGPSQGSSGTHRDARKVSADQYAEGNTRYSASALHTPEERKTSMGSGVSQQPIIQRDVQYSVSHEKAGYT</sequence>
<dbReference type="AlphaFoldDB" id="A0AAJ0GFD0"/>
<evidence type="ECO:0000256" key="1">
    <source>
        <dbReference type="ARBA" id="ARBA00004141"/>
    </source>
</evidence>
<dbReference type="GO" id="GO:0016020">
    <property type="term" value="C:membrane"/>
    <property type="evidence" value="ECO:0007669"/>
    <property type="project" value="UniProtKB-SubCell"/>
</dbReference>
<evidence type="ECO:0000256" key="2">
    <source>
        <dbReference type="ARBA" id="ARBA00022692"/>
    </source>
</evidence>
<evidence type="ECO:0000256" key="4">
    <source>
        <dbReference type="ARBA" id="ARBA00023136"/>
    </source>
</evidence>
<dbReference type="Proteomes" id="UP001271007">
    <property type="component" value="Unassembled WGS sequence"/>
</dbReference>
<keyword evidence="2 7" id="KW-0812">Transmembrane</keyword>
<keyword evidence="4 7" id="KW-0472">Membrane</keyword>
<feature type="compositionally biased region" description="Polar residues" evidence="6">
    <location>
        <begin position="393"/>
        <end position="412"/>
    </location>
</feature>
<evidence type="ECO:0000259" key="8">
    <source>
        <dbReference type="Pfam" id="PF20684"/>
    </source>
</evidence>
<dbReference type="InterPro" id="IPR052337">
    <property type="entry name" value="SAT4-like"/>
</dbReference>
<gene>
    <name evidence="9" type="ORF">LTR09_002965</name>
</gene>
<accession>A0AAJ0GFD0</accession>
<feature type="region of interest" description="Disordered" evidence="6">
    <location>
        <begin position="376"/>
        <end position="420"/>
    </location>
</feature>
<evidence type="ECO:0000256" key="5">
    <source>
        <dbReference type="ARBA" id="ARBA00038359"/>
    </source>
</evidence>
<evidence type="ECO:0000313" key="10">
    <source>
        <dbReference type="Proteomes" id="UP001271007"/>
    </source>
</evidence>
<feature type="transmembrane region" description="Helical" evidence="7">
    <location>
        <begin position="240"/>
        <end position="262"/>
    </location>
</feature>
<keyword evidence="3 7" id="KW-1133">Transmembrane helix</keyword>
<dbReference type="PANTHER" id="PTHR33048">
    <property type="entry name" value="PTH11-LIKE INTEGRAL MEMBRANE PROTEIN (AFU_ORTHOLOGUE AFUA_5G11245)"/>
    <property type="match status" value="1"/>
</dbReference>
<evidence type="ECO:0000256" key="7">
    <source>
        <dbReference type="SAM" id="Phobius"/>
    </source>
</evidence>
<comment type="subcellular location">
    <subcellularLocation>
        <location evidence="1">Membrane</location>
        <topology evidence="1">Multi-pass membrane protein</topology>
    </subcellularLocation>
</comment>
<keyword evidence="10" id="KW-1185">Reference proteome</keyword>
<feature type="domain" description="Rhodopsin" evidence="8">
    <location>
        <begin position="54"/>
        <end position="299"/>
    </location>
</feature>
<protein>
    <recommendedName>
        <fullName evidence="8">Rhodopsin domain-containing protein</fullName>
    </recommendedName>
</protein>
<feature type="transmembrane region" description="Helical" evidence="7">
    <location>
        <begin position="152"/>
        <end position="174"/>
    </location>
</feature>
<dbReference type="InterPro" id="IPR049326">
    <property type="entry name" value="Rhodopsin_dom_fungi"/>
</dbReference>
<dbReference type="Pfam" id="PF20684">
    <property type="entry name" value="Fung_rhodopsin"/>
    <property type="match status" value="1"/>
</dbReference>
<proteinExistence type="inferred from homology"/>
<comment type="similarity">
    <text evidence="5">Belongs to the SAT4 family.</text>
</comment>
<evidence type="ECO:0000313" key="9">
    <source>
        <dbReference type="EMBL" id="KAK3056458.1"/>
    </source>
</evidence>